<dbReference type="AlphaFoldDB" id="A0A5C3LTA6"/>
<evidence type="ECO:0000256" key="1">
    <source>
        <dbReference type="SAM" id="MobiDB-lite"/>
    </source>
</evidence>
<feature type="region of interest" description="Disordered" evidence="1">
    <location>
        <begin position="251"/>
        <end position="313"/>
    </location>
</feature>
<reference evidence="2 3" key="1">
    <citation type="journal article" date="2019" name="Nat. Ecol. Evol.">
        <title>Megaphylogeny resolves global patterns of mushroom evolution.</title>
        <authorList>
            <person name="Varga T."/>
            <person name="Krizsan K."/>
            <person name="Foldi C."/>
            <person name="Dima B."/>
            <person name="Sanchez-Garcia M."/>
            <person name="Sanchez-Ramirez S."/>
            <person name="Szollosi G.J."/>
            <person name="Szarkandi J.G."/>
            <person name="Papp V."/>
            <person name="Albert L."/>
            <person name="Andreopoulos W."/>
            <person name="Angelini C."/>
            <person name="Antonin V."/>
            <person name="Barry K.W."/>
            <person name="Bougher N.L."/>
            <person name="Buchanan P."/>
            <person name="Buyck B."/>
            <person name="Bense V."/>
            <person name="Catcheside P."/>
            <person name="Chovatia M."/>
            <person name="Cooper J."/>
            <person name="Damon W."/>
            <person name="Desjardin D."/>
            <person name="Finy P."/>
            <person name="Geml J."/>
            <person name="Haridas S."/>
            <person name="Hughes K."/>
            <person name="Justo A."/>
            <person name="Karasinski D."/>
            <person name="Kautmanova I."/>
            <person name="Kiss B."/>
            <person name="Kocsube S."/>
            <person name="Kotiranta H."/>
            <person name="LaButti K.M."/>
            <person name="Lechner B.E."/>
            <person name="Liimatainen K."/>
            <person name="Lipzen A."/>
            <person name="Lukacs Z."/>
            <person name="Mihaltcheva S."/>
            <person name="Morgado L.N."/>
            <person name="Niskanen T."/>
            <person name="Noordeloos M.E."/>
            <person name="Ohm R.A."/>
            <person name="Ortiz-Santana B."/>
            <person name="Ovrebo C."/>
            <person name="Racz N."/>
            <person name="Riley R."/>
            <person name="Savchenko A."/>
            <person name="Shiryaev A."/>
            <person name="Soop K."/>
            <person name="Spirin V."/>
            <person name="Szebenyi C."/>
            <person name="Tomsovsky M."/>
            <person name="Tulloss R.E."/>
            <person name="Uehling J."/>
            <person name="Grigoriev I.V."/>
            <person name="Vagvolgyi C."/>
            <person name="Papp T."/>
            <person name="Martin F.M."/>
            <person name="Miettinen O."/>
            <person name="Hibbett D.S."/>
            <person name="Nagy L.G."/>
        </authorList>
    </citation>
    <scope>NUCLEOTIDE SEQUENCE [LARGE SCALE GENOMIC DNA]</scope>
    <source>
        <strain evidence="2 3">CBS 166.37</strain>
    </source>
</reference>
<feature type="compositionally biased region" description="Basic and acidic residues" evidence="1">
    <location>
        <begin position="302"/>
        <end position="313"/>
    </location>
</feature>
<protein>
    <submittedName>
        <fullName evidence="2">Uncharacterized protein</fullName>
    </submittedName>
</protein>
<proteinExistence type="predicted"/>
<gene>
    <name evidence="2" type="ORF">BDQ12DRAFT_325758</name>
</gene>
<accession>A0A5C3LTA6</accession>
<evidence type="ECO:0000313" key="2">
    <source>
        <dbReference type="EMBL" id="TFK35188.1"/>
    </source>
</evidence>
<feature type="compositionally biased region" description="Basic and acidic residues" evidence="1">
    <location>
        <begin position="255"/>
        <end position="288"/>
    </location>
</feature>
<dbReference type="EMBL" id="ML213624">
    <property type="protein sequence ID" value="TFK35188.1"/>
    <property type="molecule type" value="Genomic_DNA"/>
</dbReference>
<evidence type="ECO:0000313" key="3">
    <source>
        <dbReference type="Proteomes" id="UP000308652"/>
    </source>
</evidence>
<organism evidence="2 3">
    <name type="scientific">Crucibulum laeve</name>
    <dbReference type="NCBI Taxonomy" id="68775"/>
    <lineage>
        <taxon>Eukaryota</taxon>
        <taxon>Fungi</taxon>
        <taxon>Dikarya</taxon>
        <taxon>Basidiomycota</taxon>
        <taxon>Agaricomycotina</taxon>
        <taxon>Agaricomycetes</taxon>
        <taxon>Agaricomycetidae</taxon>
        <taxon>Agaricales</taxon>
        <taxon>Agaricineae</taxon>
        <taxon>Nidulariaceae</taxon>
        <taxon>Crucibulum</taxon>
    </lineage>
</organism>
<dbReference type="Proteomes" id="UP000308652">
    <property type="component" value="Unassembled WGS sequence"/>
</dbReference>
<name>A0A5C3LTA6_9AGAR</name>
<sequence length="313" mass="34780">MSYQVFANNSEGLVYDSVGPQCELDSSGNVRQDAVYYQGQALYGNVPVPQVHSTNQSNRHQEPLSLSQLQQLWQLQRMQHISLQYQHAQPTNMAPVYHQQAPPPSMPLIAHPGCMVGGGFPAANRMEHTVRYTQDFTPTPAPTLGMMYTHGYGLYPPLGAAPVQSLPHSIGQYPPPSQRQFMRMPAAAYGLETFSNLMLPRDTNYTDALGQCNYQTPAAQQDSGAAAKGTDNGPAPSLQSCTEIQFEHWQPPVLDAEKEKEKENKFLRGEKDTEKGKGHGKGQREGQGKGKSRKHERSLPYYRHETQDAQRTA</sequence>
<keyword evidence="3" id="KW-1185">Reference proteome</keyword>